<protein>
    <submittedName>
        <fullName evidence="1">Uncharacterized protein</fullName>
    </submittedName>
</protein>
<name>A0A922L3C6_DERFA</name>
<keyword evidence="2" id="KW-1185">Reference proteome</keyword>
<proteinExistence type="predicted"/>
<evidence type="ECO:0000313" key="1">
    <source>
        <dbReference type="EMBL" id="KAH9501483.1"/>
    </source>
</evidence>
<dbReference type="AlphaFoldDB" id="A0A922L3C6"/>
<comment type="caution">
    <text evidence="1">The sequence shown here is derived from an EMBL/GenBank/DDBJ whole genome shotgun (WGS) entry which is preliminary data.</text>
</comment>
<reference evidence="1" key="1">
    <citation type="submission" date="2013-05" db="EMBL/GenBank/DDBJ databases">
        <authorList>
            <person name="Yim A.K.Y."/>
            <person name="Chan T.F."/>
            <person name="Ji K.M."/>
            <person name="Liu X.Y."/>
            <person name="Zhou J.W."/>
            <person name="Li R.Q."/>
            <person name="Yang K.Y."/>
            <person name="Li J."/>
            <person name="Li M."/>
            <person name="Law P.T.W."/>
            <person name="Wu Y.L."/>
            <person name="Cai Z.L."/>
            <person name="Qin H."/>
            <person name="Bao Y."/>
            <person name="Leung R.K.K."/>
            <person name="Ng P.K.S."/>
            <person name="Zou J."/>
            <person name="Zhong X.J."/>
            <person name="Ran P.X."/>
            <person name="Zhong N.S."/>
            <person name="Liu Z.G."/>
            <person name="Tsui S.K.W."/>
        </authorList>
    </citation>
    <scope>NUCLEOTIDE SEQUENCE</scope>
    <source>
        <strain evidence="1">Derf</strain>
        <tissue evidence="1">Whole organism</tissue>
    </source>
</reference>
<reference evidence="1" key="2">
    <citation type="journal article" date="2022" name="Res Sq">
        <title>Comparative Genomics Reveals Insights into the Divergent Evolution of Astigmatic Mites and Household Pest Adaptations.</title>
        <authorList>
            <person name="Xiong Q."/>
            <person name="Wan A.T.-Y."/>
            <person name="Liu X.-Y."/>
            <person name="Fung C.S.-H."/>
            <person name="Xiao X."/>
            <person name="Malainual N."/>
            <person name="Hou J."/>
            <person name="Wang L."/>
            <person name="Wang M."/>
            <person name="Yang K."/>
            <person name="Cui Y."/>
            <person name="Leung E."/>
            <person name="Nong W."/>
            <person name="Shin S.-K."/>
            <person name="Au S."/>
            <person name="Jeong K.Y."/>
            <person name="Chew F.T."/>
            <person name="Hui J."/>
            <person name="Leung T.F."/>
            <person name="Tungtrongchitr A."/>
            <person name="Zhong N."/>
            <person name="Liu Z."/>
            <person name="Tsui S."/>
        </authorList>
    </citation>
    <scope>NUCLEOTIDE SEQUENCE</scope>
    <source>
        <strain evidence="1">Derf</strain>
        <tissue evidence="1">Whole organism</tissue>
    </source>
</reference>
<dbReference type="Proteomes" id="UP000790347">
    <property type="component" value="Unassembled WGS sequence"/>
</dbReference>
<sequence length="128" mass="14711">MARSATETIDINLFQDDFKNIDQKFLPSVVSIFSFTFDDKKQFLLMTKEATYAYGKVICSWLSLKHDMAKPQRISPLDNMKIVQSDSGLDFFVILTDEGQVFLASNVKSEWETNETLRLINTVMIVSR</sequence>
<accession>A0A922L3C6</accession>
<evidence type="ECO:0000313" key="2">
    <source>
        <dbReference type="Proteomes" id="UP000790347"/>
    </source>
</evidence>
<gene>
    <name evidence="1" type="ORF">DERF_012328</name>
</gene>
<dbReference type="EMBL" id="ASGP02000006">
    <property type="protein sequence ID" value="KAH9501483.1"/>
    <property type="molecule type" value="Genomic_DNA"/>
</dbReference>
<organism evidence="1 2">
    <name type="scientific">Dermatophagoides farinae</name>
    <name type="common">American house dust mite</name>
    <dbReference type="NCBI Taxonomy" id="6954"/>
    <lineage>
        <taxon>Eukaryota</taxon>
        <taxon>Metazoa</taxon>
        <taxon>Ecdysozoa</taxon>
        <taxon>Arthropoda</taxon>
        <taxon>Chelicerata</taxon>
        <taxon>Arachnida</taxon>
        <taxon>Acari</taxon>
        <taxon>Acariformes</taxon>
        <taxon>Sarcoptiformes</taxon>
        <taxon>Astigmata</taxon>
        <taxon>Psoroptidia</taxon>
        <taxon>Analgoidea</taxon>
        <taxon>Pyroglyphidae</taxon>
        <taxon>Dermatophagoidinae</taxon>
        <taxon>Dermatophagoides</taxon>
    </lineage>
</organism>